<evidence type="ECO:0000313" key="2">
    <source>
        <dbReference type="EMBL" id="QKG80529.1"/>
    </source>
</evidence>
<organism evidence="2 3">
    <name type="scientific">Tenuifilum thalassicum</name>
    <dbReference type="NCBI Taxonomy" id="2590900"/>
    <lineage>
        <taxon>Bacteria</taxon>
        <taxon>Pseudomonadati</taxon>
        <taxon>Bacteroidota</taxon>
        <taxon>Bacteroidia</taxon>
        <taxon>Bacteroidales</taxon>
        <taxon>Tenuifilaceae</taxon>
        <taxon>Tenuifilum</taxon>
    </lineage>
</organism>
<dbReference type="Gene3D" id="1.10.10.10">
    <property type="entry name" value="Winged helix-like DNA-binding domain superfamily/Winged helix DNA-binding domain"/>
    <property type="match status" value="1"/>
</dbReference>
<dbReference type="KEGG" id="ttz:FHG85_09695"/>
<dbReference type="RefSeq" id="WP_173075328.1">
    <property type="nucleotide sequence ID" value="NZ_CP041345.1"/>
</dbReference>
<dbReference type="PANTHER" id="PTHR30432:SF1">
    <property type="entry name" value="DNA-BINDING TRANSCRIPTIONAL DUAL REGULATOR MODE"/>
    <property type="match status" value="1"/>
</dbReference>
<evidence type="ECO:0000313" key="3">
    <source>
        <dbReference type="Proteomes" id="UP000500961"/>
    </source>
</evidence>
<dbReference type="AlphaFoldDB" id="A0A7D3Y5C9"/>
<evidence type="ECO:0000259" key="1">
    <source>
        <dbReference type="Pfam" id="PF00126"/>
    </source>
</evidence>
<dbReference type="InterPro" id="IPR036388">
    <property type="entry name" value="WH-like_DNA-bd_sf"/>
</dbReference>
<accession>A0A7D3Y5C9</accession>
<dbReference type="GO" id="GO:0003700">
    <property type="term" value="F:DNA-binding transcription factor activity"/>
    <property type="evidence" value="ECO:0007669"/>
    <property type="project" value="InterPro"/>
</dbReference>
<dbReference type="SUPFAM" id="SSF46785">
    <property type="entry name" value="Winged helix' DNA-binding domain"/>
    <property type="match status" value="1"/>
</dbReference>
<dbReference type="InterPro" id="IPR051815">
    <property type="entry name" value="Molybdate_resp_trans_reg"/>
</dbReference>
<proteinExistence type="predicted"/>
<dbReference type="InterPro" id="IPR000847">
    <property type="entry name" value="LysR_HTH_N"/>
</dbReference>
<gene>
    <name evidence="2" type="ORF">FHG85_09695</name>
</gene>
<reference evidence="2 3" key="1">
    <citation type="submission" date="2019-07" db="EMBL/GenBank/DDBJ databases">
        <title>Thalassofilum flectens gen. nov., sp. nov., a novel moderate thermophilic anaerobe from a shallow sea hot spring in Kunashir Island (Russia), representing a new family in the order Bacteroidales, and proposal of Thalassofilacea fam. nov.</title>
        <authorList>
            <person name="Kochetkova T.V."/>
            <person name="Podosokorskaya O.A."/>
            <person name="Novikov A."/>
            <person name="Elcheninov A.G."/>
            <person name="Toshchakov S.V."/>
            <person name="Kublanov I.V."/>
        </authorList>
    </citation>
    <scope>NUCLEOTIDE SEQUENCE [LARGE SCALE GENOMIC DNA]</scope>
    <source>
        <strain evidence="2 3">38-H</strain>
    </source>
</reference>
<dbReference type="EMBL" id="CP041345">
    <property type="protein sequence ID" value="QKG80529.1"/>
    <property type="molecule type" value="Genomic_DNA"/>
</dbReference>
<dbReference type="InterPro" id="IPR036390">
    <property type="entry name" value="WH_DNA-bd_sf"/>
</dbReference>
<dbReference type="PANTHER" id="PTHR30432">
    <property type="entry name" value="TRANSCRIPTIONAL REGULATOR MODE"/>
    <property type="match status" value="1"/>
</dbReference>
<dbReference type="Pfam" id="PF00126">
    <property type="entry name" value="HTH_1"/>
    <property type="match status" value="1"/>
</dbReference>
<name>A0A7D3Y5C9_9BACT</name>
<sequence>MAGPKGSKYYDVFLDYSIFLRHRQDDELFLSNEQLCLLLNIDELESISAAAKKMQISYRKAWELVKRAEEELGFPLVVKSRGGSQGGKSEMTNDGKLLVNAYRQLRDEFDESVKRVVKKFFQTINQ</sequence>
<dbReference type="Proteomes" id="UP000500961">
    <property type="component" value="Chromosome"/>
</dbReference>
<protein>
    <submittedName>
        <fullName evidence="2">LysR family transcriptional regulator</fullName>
    </submittedName>
</protein>
<feature type="domain" description="HTH lysR-type" evidence="1">
    <location>
        <begin position="33"/>
        <end position="94"/>
    </location>
</feature>
<keyword evidence="3" id="KW-1185">Reference proteome</keyword>